<reference evidence="1" key="2">
    <citation type="submission" date="2020-09" db="EMBL/GenBank/DDBJ databases">
        <authorList>
            <person name="Sun Q."/>
            <person name="Kim S."/>
        </authorList>
    </citation>
    <scope>NUCLEOTIDE SEQUENCE</scope>
    <source>
        <strain evidence="1">KCTC 32437</strain>
    </source>
</reference>
<dbReference type="RefSeq" id="WP_189424772.1">
    <property type="nucleotide sequence ID" value="NZ_BMZE01000002.1"/>
</dbReference>
<dbReference type="GO" id="GO:0006355">
    <property type="term" value="P:regulation of DNA-templated transcription"/>
    <property type="evidence" value="ECO:0007669"/>
    <property type="project" value="InterPro"/>
</dbReference>
<reference evidence="1" key="1">
    <citation type="journal article" date="2014" name="Int. J. Syst. Evol. Microbiol.">
        <title>Complete genome sequence of Corynebacterium casei LMG S-19264T (=DSM 44701T), isolated from a smear-ripened cheese.</title>
        <authorList>
            <consortium name="US DOE Joint Genome Institute (JGI-PGF)"/>
            <person name="Walter F."/>
            <person name="Albersmeier A."/>
            <person name="Kalinowski J."/>
            <person name="Ruckert C."/>
        </authorList>
    </citation>
    <scope>NUCLEOTIDE SEQUENCE</scope>
    <source>
        <strain evidence="1">KCTC 32437</strain>
    </source>
</reference>
<proteinExistence type="predicted"/>
<evidence type="ECO:0000313" key="2">
    <source>
        <dbReference type="Proteomes" id="UP000646579"/>
    </source>
</evidence>
<sequence length="117" mass="12567">MTSSGSDTRQRQTTLTARFNDQEAEAIRQIADRAGVPVASYLRAAALNRSPGRAIRRPTVNHETAARLLGNLGRIAQTLRAAAEAGQLDPAEPTVAAALRDIAEMRTVCFEALGREP</sequence>
<gene>
    <name evidence="1" type="ORF">GCM10007989_14230</name>
</gene>
<keyword evidence="2" id="KW-1185">Reference proteome</keyword>
<dbReference type="AlphaFoldDB" id="A0A918S414"/>
<protein>
    <recommendedName>
        <fullName evidence="3">Mobilization protein</fullName>
    </recommendedName>
</protein>
<dbReference type="Pfam" id="PF21983">
    <property type="entry name" value="NikA-like"/>
    <property type="match status" value="1"/>
</dbReference>
<dbReference type="InterPro" id="IPR013321">
    <property type="entry name" value="Arc_rbn_hlx_hlx"/>
</dbReference>
<evidence type="ECO:0008006" key="3">
    <source>
        <dbReference type="Google" id="ProtNLM"/>
    </source>
</evidence>
<comment type="caution">
    <text evidence="1">The sequence shown here is derived from an EMBL/GenBank/DDBJ whole genome shotgun (WGS) entry which is preliminary data.</text>
</comment>
<dbReference type="Gene3D" id="1.10.1220.10">
    <property type="entry name" value="Met repressor-like"/>
    <property type="match status" value="1"/>
</dbReference>
<name>A0A918S414_9HYPH</name>
<evidence type="ECO:0000313" key="1">
    <source>
        <dbReference type="EMBL" id="GHA20344.1"/>
    </source>
</evidence>
<dbReference type="EMBL" id="BMZE01000002">
    <property type="protein sequence ID" value="GHA20344.1"/>
    <property type="molecule type" value="Genomic_DNA"/>
</dbReference>
<organism evidence="1 2">
    <name type="scientific">Devosia pacifica</name>
    <dbReference type="NCBI Taxonomy" id="1335967"/>
    <lineage>
        <taxon>Bacteria</taxon>
        <taxon>Pseudomonadati</taxon>
        <taxon>Pseudomonadota</taxon>
        <taxon>Alphaproteobacteria</taxon>
        <taxon>Hyphomicrobiales</taxon>
        <taxon>Devosiaceae</taxon>
        <taxon>Devosia</taxon>
    </lineage>
</organism>
<accession>A0A918S414</accession>
<dbReference type="Proteomes" id="UP000646579">
    <property type="component" value="Unassembled WGS sequence"/>
</dbReference>
<dbReference type="InterPro" id="IPR053842">
    <property type="entry name" value="NikA-like"/>
</dbReference>